<dbReference type="PROSITE" id="PS00217">
    <property type="entry name" value="SUGAR_TRANSPORT_2"/>
    <property type="match status" value="1"/>
</dbReference>
<evidence type="ECO:0000256" key="1">
    <source>
        <dbReference type="ARBA" id="ARBA00004651"/>
    </source>
</evidence>
<dbReference type="KEGG" id="amah:DLM_4533"/>
<dbReference type="Pfam" id="PF07690">
    <property type="entry name" value="MFS_1"/>
    <property type="match status" value="1"/>
</dbReference>
<evidence type="ECO:0000256" key="6">
    <source>
        <dbReference type="ARBA" id="ARBA00022847"/>
    </source>
</evidence>
<keyword evidence="5 9" id="KW-0812">Transmembrane</keyword>
<reference evidence="11 12" key="2">
    <citation type="journal article" date="2017" name="Genome Announc.">
        <title>Draft genome sequence of Aquitalea magnusonii strain H3, a plant growth-promoting bacterium of duckweed Lemna minor.</title>
        <authorList>
            <person name="Ishizawa H."/>
            <person name="Kuroda M."/>
            <person name="Ike M."/>
        </authorList>
    </citation>
    <scope>NUCLEOTIDE SEQUENCE [LARGE SCALE GENOMIC DNA]</scope>
    <source>
        <strain evidence="11 12">H3</strain>
    </source>
</reference>
<dbReference type="Proteomes" id="UP000198290">
    <property type="component" value="Chromosome"/>
</dbReference>
<proteinExistence type="inferred from homology"/>
<feature type="transmembrane region" description="Helical" evidence="9">
    <location>
        <begin position="343"/>
        <end position="360"/>
    </location>
</feature>
<keyword evidence="6" id="KW-0769">Symport</keyword>
<keyword evidence="8 9" id="KW-0472">Membrane</keyword>
<accession>A0A3G9GS52</accession>
<evidence type="ECO:0000313" key="11">
    <source>
        <dbReference type="EMBL" id="BBF88081.1"/>
    </source>
</evidence>
<feature type="transmembrane region" description="Helical" evidence="9">
    <location>
        <begin position="318"/>
        <end position="337"/>
    </location>
</feature>
<dbReference type="CDD" id="cd17368">
    <property type="entry name" value="MFS_CitA"/>
    <property type="match status" value="1"/>
</dbReference>
<protein>
    <submittedName>
        <fullName evidence="11">Permease of the major facilitator superfamily</fullName>
    </submittedName>
</protein>
<reference evidence="12" key="1">
    <citation type="journal article" date="2017" name="Biotechnol. Biofuels">
        <title>Evaluation of environmental bacterial communities as a factor affecting the growth of duckweed Lemna minor.</title>
        <authorList>
            <person name="Ishizawa H."/>
            <person name="Kuroda M."/>
            <person name="Morikawa M."/>
            <person name="Ike M."/>
        </authorList>
    </citation>
    <scope>NUCLEOTIDE SEQUENCE [LARGE SCALE GENOMIC DNA]</scope>
    <source>
        <strain evidence="12">H3</strain>
    </source>
</reference>
<feature type="transmembrane region" description="Helical" evidence="9">
    <location>
        <begin position="250"/>
        <end position="275"/>
    </location>
</feature>
<dbReference type="InterPro" id="IPR005829">
    <property type="entry name" value="Sugar_transporter_CS"/>
</dbReference>
<evidence type="ECO:0000256" key="8">
    <source>
        <dbReference type="ARBA" id="ARBA00023136"/>
    </source>
</evidence>
<dbReference type="GO" id="GO:0015293">
    <property type="term" value="F:symporter activity"/>
    <property type="evidence" value="ECO:0007669"/>
    <property type="project" value="UniProtKB-KW"/>
</dbReference>
<name>A0A3G9GS52_9NEIS</name>
<evidence type="ECO:0000256" key="9">
    <source>
        <dbReference type="SAM" id="Phobius"/>
    </source>
</evidence>
<keyword evidence="4" id="KW-1003">Cell membrane</keyword>
<dbReference type="PRINTS" id="PR00171">
    <property type="entry name" value="SUGRTRNSPORT"/>
</dbReference>
<dbReference type="FunFam" id="1.20.1250.20:FF:000001">
    <property type="entry name" value="Dicarboxylate MFS transporter"/>
    <property type="match status" value="1"/>
</dbReference>
<evidence type="ECO:0000256" key="4">
    <source>
        <dbReference type="ARBA" id="ARBA00022475"/>
    </source>
</evidence>
<comment type="subcellular location">
    <subcellularLocation>
        <location evidence="1">Cell membrane</location>
        <topology evidence="1">Multi-pass membrane protein</topology>
    </subcellularLocation>
</comment>
<feature type="transmembrane region" description="Helical" evidence="9">
    <location>
        <begin position="61"/>
        <end position="88"/>
    </location>
</feature>
<gene>
    <name evidence="11" type="ORF">DLM_4533</name>
</gene>
<dbReference type="SUPFAM" id="SSF103473">
    <property type="entry name" value="MFS general substrate transporter"/>
    <property type="match status" value="1"/>
</dbReference>
<dbReference type="PANTHER" id="PTHR43528">
    <property type="entry name" value="ALPHA-KETOGLUTARATE PERMEASE"/>
    <property type="match status" value="1"/>
</dbReference>
<reference evidence="12" key="3">
    <citation type="journal article" date="2017" name="Plant Physiol. Biochem.">
        <title>Differential oxidative and antioxidative response of duckweed Lemna minor toward plant growth promoting/inhibiting bacteria.</title>
        <authorList>
            <person name="Ishizawa H."/>
            <person name="Kuroda M."/>
            <person name="Morikawa M."/>
            <person name="Ike M."/>
        </authorList>
    </citation>
    <scope>NUCLEOTIDE SEQUENCE [LARGE SCALE GENOMIC DNA]</scope>
    <source>
        <strain evidence="12">H3</strain>
    </source>
</reference>
<feature type="transmembrane region" description="Helical" evidence="9">
    <location>
        <begin position="381"/>
        <end position="403"/>
    </location>
</feature>
<feature type="domain" description="Major facilitator superfamily (MFS) profile" evidence="10">
    <location>
        <begin position="24"/>
        <end position="434"/>
    </location>
</feature>
<evidence type="ECO:0000256" key="7">
    <source>
        <dbReference type="ARBA" id="ARBA00022989"/>
    </source>
</evidence>
<feature type="transmembrane region" description="Helical" evidence="9">
    <location>
        <begin position="100"/>
        <end position="121"/>
    </location>
</feature>
<dbReference type="PROSITE" id="PS50850">
    <property type="entry name" value="MFS"/>
    <property type="match status" value="1"/>
</dbReference>
<evidence type="ECO:0000256" key="2">
    <source>
        <dbReference type="ARBA" id="ARBA00008240"/>
    </source>
</evidence>
<dbReference type="InterPro" id="IPR051084">
    <property type="entry name" value="H+-coupled_symporters"/>
</dbReference>
<feature type="transmembrane region" description="Helical" evidence="9">
    <location>
        <begin position="287"/>
        <end position="306"/>
    </location>
</feature>
<dbReference type="InterPro" id="IPR011701">
    <property type="entry name" value="MFS"/>
</dbReference>
<keyword evidence="12" id="KW-1185">Reference proteome</keyword>
<feature type="transmembrane region" description="Helical" evidence="9">
    <location>
        <begin position="25"/>
        <end position="49"/>
    </location>
</feature>
<dbReference type="InterPro" id="IPR020846">
    <property type="entry name" value="MFS_dom"/>
</dbReference>
<dbReference type="InterPro" id="IPR036259">
    <property type="entry name" value="MFS_trans_sf"/>
</dbReference>
<organism evidence="11 12">
    <name type="scientific">Aquitalea magnusonii</name>
    <dbReference type="NCBI Taxonomy" id="332411"/>
    <lineage>
        <taxon>Bacteria</taxon>
        <taxon>Pseudomonadati</taxon>
        <taxon>Pseudomonadota</taxon>
        <taxon>Betaproteobacteria</taxon>
        <taxon>Neisseriales</taxon>
        <taxon>Chromobacteriaceae</taxon>
        <taxon>Aquitalea</taxon>
    </lineage>
</organism>
<dbReference type="GO" id="GO:0005886">
    <property type="term" value="C:plasma membrane"/>
    <property type="evidence" value="ECO:0007669"/>
    <property type="project" value="UniProtKB-SubCell"/>
</dbReference>
<evidence type="ECO:0000256" key="5">
    <source>
        <dbReference type="ARBA" id="ARBA00022692"/>
    </source>
</evidence>
<evidence type="ECO:0000313" key="12">
    <source>
        <dbReference type="Proteomes" id="UP000198290"/>
    </source>
</evidence>
<dbReference type="STRING" id="332411.VI06_10675"/>
<comment type="similarity">
    <text evidence="2">Belongs to the major facilitator superfamily. Metabolite:H+ Symporter (MHS) family (TC 2.A.1.6) family.</text>
</comment>
<evidence type="ECO:0000256" key="3">
    <source>
        <dbReference type="ARBA" id="ARBA00022448"/>
    </source>
</evidence>
<dbReference type="AlphaFoldDB" id="A0A3G9GS52"/>
<dbReference type="Gene3D" id="1.20.1250.20">
    <property type="entry name" value="MFS general substrate transporter like domains"/>
    <property type="match status" value="2"/>
</dbReference>
<feature type="transmembrane region" description="Helical" evidence="9">
    <location>
        <begin position="197"/>
        <end position="216"/>
    </location>
</feature>
<dbReference type="PANTHER" id="PTHR43528:SF8">
    <property type="entry name" value="BLR0239 PROTEIN"/>
    <property type="match status" value="1"/>
</dbReference>
<evidence type="ECO:0000259" key="10">
    <source>
        <dbReference type="PROSITE" id="PS50850"/>
    </source>
</evidence>
<sequence>MANQFVDKEGKVNSLHKPVSRKRQIIAAVIGNTLEWYDFIVYGFMTSIISKLFFPADGNEFISLLMATATFGVGFFMRPVGGVLLGIYADRKGRKAAMQLIMAIMALVSLLIACAPPYAAIGIAAPVLIVIARLLQGFATGGEYASATAFLVETAPPAQRGLYGSWQLVGQMLAILGGAGMGALITHNLDQGQLESWGWRLPFLLGLLIAPVGLWIRRYMDETEAFVAASPEEASDGSLGGQLQRNHRHILLTIGLTIPGTAAFYVLLVNMPAYVHRQFGLPLDQAFAIQMLAVAWMTLLIPLSGALSDRIGRRPLLLWPYFGLLLLVYPGFSWLAAAPSIERLLVVQLLFCTMLGLSYGPAPTAMSELFPVKVRSTGVSIGYNLAVMIFGGFAPFIVTWLAGSTGSPIAPVYYLLLSTALGVLACYFLPRGRAVTGDDALPAIPLGQPPH</sequence>
<dbReference type="EMBL" id="AP018823">
    <property type="protein sequence ID" value="BBF88081.1"/>
    <property type="molecule type" value="Genomic_DNA"/>
</dbReference>
<keyword evidence="3" id="KW-0813">Transport</keyword>
<dbReference type="InterPro" id="IPR003663">
    <property type="entry name" value="Sugar/inositol_transpt"/>
</dbReference>
<feature type="transmembrane region" description="Helical" evidence="9">
    <location>
        <begin position="409"/>
        <end position="429"/>
    </location>
</feature>
<keyword evidence="7 9" id="KW-1133">Transmembrane helix</keyword>